<evidence type="ECO:0000313" key="2">
    <source>
        <dbReference type="Proteomes" id="UP000821845"/>
    </source>
</evidence>
<sequence length="799" mass="89275">MPYKQAAVPPSQLPQHTAQLHQPPVAALQLNPWYFSRTFSHQTGHSGALTSHDDDDDFNEVDPDMEDRPREPNLPKPVVIHGVDKSVTEGNAVMPEPDGVSVSTPAMTLPPKVTTTTEVYTRVVKEIMCTVGHTAVMPNMYPPEGLCQYLYYTDVVIVDGEIRASLIQNSWQLFQMKATTYQTIKAGIAFDYRYISLVKIYGVRQELDRLAQQNIQNYGLLNVITKPGELNATVEALKPVIEAFKDVQGDDADKRTVIAIGSLSYEYAFMNEYKEIFENVVNTFNADAVVAISSVSTMESSDTCFAAPPNVLVSPTPKFPSFETHWPLVRANATYASMKPLVGLSFEMATMFYVLEDEAPSLNEGAYAKCKGFGMTSRDAICGEKAGTASSDQLLNDPYVIYGTFLDDATQKRVAFAEYFTSGRDKVRWQETAIRMSCYFCFKQCRGVSLPLRDQGSSLRLAAVILALIVFLGTLSLVVVLATGSLQNAREVVCTVGHTAVADAMYPPEKICQYLFYTDVVIVDGRVQASLDQNSWNHFQRKALNYSDVRMGVAFDHRYITSDLINDARDVLDSIAMNHIRDYGLLNIVRKPHELTGVVWSMKTVVEALKDLQGSDPDRRTVIAVGSYDYSGQSFVNEYDYIIREIVETFKADIVIAISSVSSMEDEDKCFAAPPNVLSTVKERFPSMETHWRFIQNSTTYSNSKTLVGVSLEMATLMYVLKQDASNLMDALYARCRGFTLTSRDAFFLARRDYGRIRHRAALMLFNVHLGDVRKKCGADAFNLVKWVCQEFRGAKECG</sequence>
<keyword evidence="2" id="KW-1185">Reference proteome</keyword>
<protein>
    <submittedName>
        <fullName evidence="1">Uncharacterized protein</fullName>
    </submittedName>
</protein>
<name>A0ACB7RYS4_HYAAI</name>
<proteinExistence type="predicted"/>
<dbReference type="Proteomes" id="UP000821845">
    <property type="component" value="Chromosome 7"/>
</dbReference>
<organism evidence="1 2">
    <name type="scientific">Hyalomma asiaticum</name>
    <name type="common">Tick</name>
    <dbReference type="NCBI Taxonomy" id="266040"/>
    <lineage>
        <taxon>Eukaryota</taxon>
        <taxon>Metazoa</taxon>
        <taxon>Ecdysozoa</taxon>
        <taxon>Arthropoda</taxon>
        <taxon>Chelicerata</taxon>
        <taxon>Arachnida</taxon>
        <taxon>Acari</taxon>
        <taxon>Parasitiformes</taxon>
        <taxon>Ixodida</taxon>
        <taxon>Ixodoidea</taxon>
        <taxon>Ixodidae</taxon>
        <taxon>Hyalomminae</taxon>
        <taxon>Hyalomma</taxon>
    </lineage>
</organism>
<reference evidence="1" key="1">
    <citation type="submission" date="2020-05" db="EMBL/GenBank/DDBJ databases">
        <title>Large-scale comparative analyses of tick genomes elucidate their genetic diversity and vector capacities.</title>
        <authorList>
            <person name="Jia N."/>
            <person name="Wang J."/>
            <person name="Shi W."/>
            <person name="Du L."/>
            <person name="Sun Y."/>
            <person name="Zhan W."/>
            <person name="Jiang J."/>
            <person name="Wang Q."/>
            <person name="Zhang B."/>
            <person name="Ji P."/>
            <person name="Sakyi L.B."/>
            <person name="Cui X."/>
            <person name="Yuan T."/>
            <person name="Jiang B."/>
            <person name="Yang W."/>
            <person name="Lam T.T.-Y."/>
            <person name="Chang Q."/>
            <person name="Ding S."/>
            <person name="Wang X."/>
            <person name="Zhu J."/>
            <person name="Ruan X."/>
            <person name="Zhao L."/>
            <person name="Wei J."/>
            <person name="Que T."/>
            <person name="Du C."/>
            <person name="Cheng J."/>
            <person name="Dai P."/>
            <person name="Han X."/>
            <person name="Huang E."/>
            <person name="Gao Y."/>
            <person name="Liu J."/>
            <person name="Shao H."/>
            <person name="Ye R."/>
            <person name="Li L."/>
            <person name="Wei W."/>
            <person name="Wang X."/>
            <person name="Wang C."/>
            <person name="Yang T."/>
            <person name="Huo Q."/>
            <person name="Li W."/>
            <person name="Guo W."/>
            <person name="Chen H."/>
            <person name="Zhou L."/>
            <person name="Ni X."/>
            <person name="Tian J."/>
            <person name="Zhou Y."/>
            <person name="Sheng Y."/>
            <person name="Liu T."/>
            <person name="Pan Y."/>
            <person name="Xia L."/>
            <person name="Li J."/>
            <person name="Zhao F."/>
            <person name="Cao W."/>
        </authorList>
    </citation>
    <scope>NUCLEOTIDE SEQUENCE</scope>
    <source>
        <strain evidence="1">Hyas-2018</strain>
    </source>
</reference>
<accession>A0ACB7RYS4</accession>
<dbReference type="EMBL" id="CM023487">
    <property type="protein sequence ID" value="KAH6926047.1"/>
    <property type="molecule type" value="Genomic_DNA"/>
</dbReference>
<evidence type="ECO:0000313" key="1">
    <source>
        <dbReference type="EMBL" id="KAH6926047.1"/>
    </source>
</evidence>
<comment type="caution">
    <text evidence="1">The sequence shown here is derived from an EMBL/GenBank/DDBJ whole genome shotgun (WGS) entry which is preliminary data.</text>
</comment>
<gene>
    <name evidence="1" type="ORF">HPB50_013453</name>
</gene>